<name>X1M6H7_9ZZZZ</name>
<dbReference type="AlphaFoldDB" id="X1M6H7"/>
<accession>X1M6H7</accession>
<reference evidence="1" key="1">
    <citation type="journal article" date="2014" name="Front. Microbiol.">
        <title>High frequency of phylogenetically diverse reductive dehalogenase-homologous genes in deep subseafloor sedimentary metagenomes.</title>
        <authorList>
            <person name="Kawai M."/>
            <person name="Futagami T."/>
            <person name="Toyoda A."/>
            <person name="Takaki Y."/>
            <person name="Nishi S."/>
            <person name="Hori S."/>
            <person name="Arai W."/>
            <person name="Tsubouchi T."/>
            <person name="Morono Y."/>
            <person name="Uchiyama I."/>
            <person name="Ito T."/>
            <person name="Fujiyama A."/>
            <person name="Inagaki F."/>
            <person name="Takami H."/>
        </authorList>
    </citation>
    <scope>NUCLEOTIDE SEQUENCE</scope>
    <source>
        <strain evidence="1">Expedition CK06-06</strain>
    </source>
</reference>
<comment type="caution">
    <text evidence="1">The sequence shown here is derived from an EMBL/GenBank/DDBJ whole genome shotgun (WGS) entry which is preliminary data.</text>
</comment>
<protein>
    <submittedName>
        <fullName evidence="1">Uncharacterized protein</fullName>
    </submittedName>
</protein>
<organism evidence="1">
    <name type="scientific">marine sediment metagenome</name>
    <dbReference type="NCBI Taxonomy" id="412755"/>
    <lineage>
        <taxon>unclassified sequences</taxon>
        <taxon>metagenomes</taxon>
        <taxon>ecological metagenomes</taxon>
    </lineage>
</organism>
<proteinExistence type="predicted"/>
<evidence type="ECO:0000313" key="1">
    <source>
        <dbReference type="EMBL" id="GAI26928.1"/>
    </source>
</evidence>
<dbReference type="EMBL" id="BARV01017753">
    <property type="protein sequence ID" value="GAI26928.1"/>
    <property type="molecule type" value="Genomic_DNA"/>
</dbReference>
<feature type="non-terminal residue" evidence="1">
    <location>
        <position position="1"/>
    </location>
</feature>
<gene>
    <name evidence="1" type="ORF">S06H3_30180</name>
</gene>
<sequence>VDFVEKAGKRDGFSDMLYFADPGKHSFYAQPESRVRDRPVFS</sequence>